<accession>A0A4Y6EGE3</accession>
<dbReference type="EMBL" id="MK801727">
    <property type="protein sequence ID" value="QDF17803.1"/>
    <property type="molecule type" value="Genomic_DNA"/>
</dbReference>
<name>A0A4Y6EGE3_9CAUD</name>
<dbReference type="GO" id="GO:0008168">
    <property type="term" value="F:methyltransferase activity"/>
    <property type="evidence" value="ECO:0007669"/>
    <property type="project" value="UniProtKB-KW"/>
</dbReference>
<organism evidence="2 3">
    <name type="scientific">Gordonia phage ThankyouJordi</name>
    <dbReference type="NCBI Taxonomy" id="2571252"/>
    <lineage>
        <taxon>Viruses</taxon>
        <taxon>Duplodnaviria</taxon>
        <taxon>Heunggongvirae</taxon>
        <taxon>Uroviricota</taxon>
        <taxon>Caudoviricetes</taxon>
        <taxon>Nymbaxtervirinae</taxon>
        <taxon>Nymphadoravirus</taxon>
        <taxon>Nymphadoravirus thankyoujordi</taxon>
    </lineage>
</organism>
<dbReference type="InterPro" id="IPR054339">
    <property type="entry name" value="GMT_wHTH"/>
</dbReference>
<keyword evidence="2" id="KW-0808">Transferase</keyword>
<protein>
    <submittedName>
        <fullName evidence="2">Methyltransferase</fullName>
    </submittedName>
</protein>
<dbReference type="InterPro" id="IPR031009">
    <property type="entry name" value="Tcm_partner"/>
</dbReference>
<dbReference type="GeneID" id="77928566"/>
<keyword evidence="3" id="KW-1185">Reference proteome</keyword>
<dbReference type="KEGG" id="vg:77928566"/>
<gene>
    <name evidence="2" type="primary">42</name>
    <name evidence="2" type="ORF">SEA_THANKYOUJORDI_42</name>
</gene>
<feature type="domain" description="GMT-like wHTH" evidence="1">
    <location>
        <begin position="288"/>
        <end position="355"/>
    </location>
</feature>
<evidence type="ECO:0000259" key="1">
    <source>
        <dbReference type="Pfam" id="PF22560"/>
    </source>
</evidence>
<dbReference type="NCBIfam" id="TIGR04474">
    <property type="entry name" value="tcm_partner"/>
    <property type="match status" value="1"/>
</dbReference>
<dbReference type="Pfam" id="PF22560">
    <property type="entry name" value="GMT-wHTH"/>
    <property type="match status" value="1"/>
</dbReference>
<dbReference type="GO" id="GO:0032259">
    <property type="term" value="P:methylation"/>
    <property type="evidence" value="ECO:0007669"/>
    <property type="project" value="UniProtKB-KW"/>
</dbReference>
<sequence>MVADSDPSKWVMAGHTQAKHEILKKYLAAWFPIISSNRGRVVYIDGFAGRGRYDDGSEGSPQLALRTLLEHNALATRANCEFLFMFIEKNRSNAEALEAELEAMEAGWPDWPENIKWGVFNASFDDHMEKLFQVMRDQNKQLAPTFAFVDPFGYTRFPMDVLAQLGKTPNSELFINFMVGFVHRFVGREGQEKPVRELYGMAVEKVMENYLAGEDRIEHLVEVYMDALKSKADFSYAQRFYMINHTGNVSYALVHVTNEPLGVKKMKAAMWGADPSGQYRYSDRMGSTPVLFVPNPDLGPLKDSLLQEFAGQSGVTGEQIRSHAILRTPFRETHATVAMRELEKAGEIEVHRPPGKRQFAPGVTLSFPAVS</sequence>
<reference evidence="2 3" key="1">
    <citation type="submission" date="2019-04" db="EMBL/GenBank/DDBJ databases">
        <authorList>
            <person name="Akwuole F.N."/>
            <person name="Carreras A.M."/>
            <person name="Grubb S.R."/>
            <person name="Yaffe J.A."/>
            <person name="Butela K.A."/>
            <person name="Garlena R.A."/>
            <person name="Russell D.A."/>
            <person name="Pope W.H."/>
            <person name="Jacobs-Sera D."/>
            <person name="Hatfull G.F."/>
        </authorList>
    </citation>
    <scope>NUCLEOTIDE SEQUENCE [LARGE SCALE GENOMIC DNA]</scope>
</reference>
<proteinExistence type="predicted"/>
<evidence type="ECO:0000313" key="2">
    <source>
        <dbReference type="EMBL" id="QDF17803.1"/>
    </source>
</evidence>
<keyword evidence="2" id="KW-0489">Methyltransferase</keyword>
<evidence type="ECO:0000313" key="3">
    <source>
        <dbReference type="Proteomes" id="UP000317451"/>
    </source>
</evidence>
<dbReference type="RefSeq" id="YP_010652742.1">
    <property type="nucleotide sequence ID" value="NC_070789.1"/>
</dbReference>
<dbReference type="Proteomes" id="UP000317451">
    <property type="component" value="Segment"/>
</dbReference>